<protein>
    <submittedName>
        <fullName evidence="1">Uncharacterized protein</fullName>
    </submittedName>
</protein>
<gene>
    <name evidence="1" type="ORF">PNBC_07885</name>
</gene>
<comment type="caution">
    <text evidence="1">The sequence shown here is derived from an EMBL/GenBank/DDBJ whole genome shotgun (WGS) entry which is preliminary data.</text>
</comment>
<dbReference type="AlphaFoldDB" id="A0A167EWE7"/>
<dbReference type="OrthoDB" id="673806at2"/>
<sequence>MDDEKPTDHIKNNEVQFYYDRILQKVSSNIRHKYNSSDYIYLGQEGKYIALVMFDDYKI</sequence>
<evidence type="ECO:0000313" key="1">
    <source>
        <dbReference type="EMBL" id="OAB75943.1"/>
    </source>
</evidence>
<dbReference type="KEGG" id="pcx:LPB68_15135"/>
<reference evidence="1 2" key="1">
    <citation type="submission" date="2016-02" db="EMBL/GenBank/DDBJ databases">
        <title>Paenibacillus sp. LPB0068, isolated from Crassostrea gigas.</title>
        <authorList>
            <person name="Shin S.-K."/>
            <person name="Yi H."/>
        </authorList>
    </citation>
    <scope>NUCLEOTIDE SEQUENCE [LARGE SCALE GENOMIC DNA]</scope>
    <source>
        <strain evidence="1 2">LPB0068</strain>
    </source>
</reference>
<organism evidence="1 2">
    <name type="scientific">Paenibacillus crassostreae</name>
    <dbReference type="NCBI Taxonomy" id="1763538"/>
    <lineage>
        <taxon>Bacteria</taxon>
        <taxon>Bacillati</taxon>
        <taxon>Bacillota</taxon>
        <taxon>Bacilli</taxon>
        <taxon>Bacillales</taxon>
        <taxon>Paenibacillaceae</taxon>
        <taxon>Paenibacillus</taxon>
    </lineage>
</organism>
<accession>A0A167EWE7</accession>
<proteinExistence type="predicted"/>
<name>A0A167EWE7_9BACL</name>
<dbReference type="RefSeq" id="WP_068656924.1">
    <property type="nucleotide sequence ID" value="NZ_CP017770.1"/>
</dbReference>
<keyword evidence="2" id="KW-1185">Reference proteome</keyword>
<dbReference type="Proteomes" id="UP000077134">
    <property type="component" value="Unassembled WGS sequence"/>
</dbReference>
<evidence type="ECO:0000313" key="2">
    <source>
        <dbReference type="Proteomes" id="UP000077134"/>
    </source>
</evidence>
<dbReference type="EMBL" id="LSFN01000006">
    <property type="protein sequence ID" value="OAB75943.1"/>
    <property type="molecule type" value="Genomic_DNA"/>
</dbReference>